<name>A0A7C6EHB7_UNCW3</name>
<dbReference type="HAMAP" id="MF_01341">
    <property type="entry name" value="Ribosomal_uL15"/>
    <property type="match status" value="1"/>
</dbReference>
<dbReference type="Pfam" id="PF00828">
    <property type="entry name" value="Ribosomal_L27A"/>
    <property type="match status" value="1"/>
</dbReference>
<keyword evidence="4" id="KW-0699">rRNA-binding</keyword>
<evidence type="ECO:0000259" key="7">
    <source>
        <dbReference type="Pfam" id="PF00828"/>
    </source>
</evidence>
<evidence type="ECO:0000313" key="8">
    <source>
        <dbReference type="EMBL" id="HHS63164.1"/>
    </source>
</evidence>
<organism evidence="8">
    <name type="scientific">candidate division WOR-3 bacterium</name>
    <dbReference type="NCBI Taxonomy" id="2052148"/>
    <lineage>
        <taxon>Bacteria</taxon>
        <taxon>Bacteria division WOR-3</taxon>
    </lineage>
</organism>
<evidence type="ECO:0000256" key="1">
    <source>
        <dbReference type="ARBA" id="ARBA00007320"/>
    </source>
</evidence>
<gene>
    <name evidence="4" type="primary">rplO</name>
    <name evidence="8" type="ORF">ENV70_06095</name>
</gene>
<dbReference type="PANTHER" id="PTHR12934:SF11">
    <property type="entry name" value="LARGE RIBOSOMAL SUBUNIT PROTEIN UL15M"/>
    <property type="match status" value="1"/>
</dbReference>
<accession>A0A7C6EHB7</accession>
<comment type="subunit">
    <text evidence="4">Part of the 50S ribosomal subunit.</text>
</comment>
<comment type="caution">
    <text evidence="8">The sequence shown here is derived from an EMBL/GenBank/DDBJ whole genome shotgun (WGS) entry which is preliminary data.</text>
</comment>
<evidence type="ECO:0000256" key="2">
    <source>
        <dbReference type="ARBA" id="ARBA00022980"/>
    </source>
</evidence>
<dbReference type="NCBIfam" id="TIGR01071">
    <property type="entry name" value="rplO_bact"/>
    <property type="match status" value="1"/>
</dbReference>
<dbReference type="Gene3D" id="3.100.10.10">
    <property type="match status" value="1"/>
</dbReference>
<evidence type="ECO:0000256" key="6">
    <source>
        <dbReference type="SAM" id="MobiDB-lite"/>
    </source>
</evidence>
<feature type="region of interest" description="Disordered" evidence="6">
    <location>
        <begin position="1"/>
        <end position="47"/>
    </location>
</feature>
<keyword evidence="2 4" id="KW-0689">Ribosomal protein</keyword>
<dbReference type="SUPFAM" id="SSF52080">
    <property type="entry name" value="Ribosomal proteins L15p and L18e"/>
    <property type="match status" value="1"/>
</dbReference>
<dbReference type="GO" id="GO:0003735">
    <property type="term" value="F:structural constituent of ribosome"/>
    <property type="evidence" value="ECO:0007669"/>
    <property type="project" value="InterPro"/>
</dbReference>
<reference evidence="8" key="1">
    <citation type="journal article" date="2020" name="mSystems">
        <title>Genome- and Community-Level Interaction Insights into Carbon Utilization and Element Cycling Functions of Hydrothermarchaeota in Hydrothermal Sediment.</title>
        <authorList>
            <person name="Zhou Z."/>
            <person name="Liu Y."/>
            <person name="Xu W."/>
            <person name="Pan J."/>
            <person name="Luo Z.H."/>
            <person name="Li M."/>
        </authorList>
    </citation>
    <scope>NUCLEOTIDE SEQUENCE [LARGE SCALE GENOMIC DNA]</scope>
    <source>
        <strain evidence="8">SpSt-783</strain>
    </source>
</reference>
<dbReference type="GO" id="GO:0022625">
    <property type="term" value="C:cytosolic large ribosomal subunit"/>
    <property type="evidence" value="ECO:0007669"/>
    <property type="project" value="TreeGrafter"/>
</dbReference>
<dbReference type="InterPro" id="IPR030878">
    <property type="entry name" value="Ribosomal_uL15"/>
</dbReference>
<keyword evidence="4" id="KW-0694">RNA-binding</keyword>
<proteinExistence type="inferred from homology"/>
<evidence type="ECO:0000256" key="4">
    <source>
        <dbReference type="HAMAP-Rule" id="MF_01341"/>
    </source>
</evidence>
<dbReference type="InterPro" id="IPR021131">
    <property type="entry name" value="Ribosomal_uL15/eL18"/>
</dbReference>
<dbReference type="InterPro" id="IPR005749">
    <property type="entry name" value="Ribosomal_uL15_bac-type"/>
</dbReference>
<feature type="compositionally biased region" description="Basic residues" evidence="6">
    <location>
        <begin position="30"/>
        <end position="44"/>
    </location>
</feature>
<dbReference type="EMBL" id="DTHJ01000130">
    <property type="protein sequence ID" value="HHS63164.1"/>
    <property type="molecule type" value="Genomic_DNA"/>
</dbReference>
<evidence type="ECO:0000256" key="3">
    <source>
        <dbReference type="ARBA" id="ARBA00023274"/>
    </source>
</evidence>
<dbReference type="GO" id="GO:0006412">
    <property type="term" value="P:translation"/>
    <property type="evidence" value="ECO:0007669"/>
    <property type="project" value="UniProtKB-UniRule"/>
</dbReference>
<comment type="similarity">
    <text evidence="1 4 5">Belongs to the universal ribosomal protein uL15 family.</text>
</comment>
<evidence type="ECO:0000256" key="5">
    <source>
        <dbReference type="RuleBase" id="RU003888"/>
    </source>
</evidence>
<dbReference type="GO" id="GO:0019843">
    <property type="term" value="F:rRNA binding"/>
    <property type="evidence" value="ECO:0007669"/>
    <property type="project" value="UniProtKB-UniRule"/>
</dbReference>
<dbReference type="PANTHER" id="PTHR12934">
    <property type="entry name" value="50S RIBOSOMAL PROTEIN L15"/>
    <property type="match status" value="1"/>
</dbReference>
<sequence>MKLSEIRPKHGTTHRKKRRGCGPGSGHGKTSCRGHKGHKARSGYRVKMGFEGGQMPLTRRIPKRGFKNYTKKLYEVVNLFQLAKFSPNTEITPELLKSKGVIKGGLRLKVLSQGTIDKPLFVKAHAISKKAEEKIISAGGRVELIV</sequence>
<feature type="domain" description="Large ribosomal subunit protein uL15/eL18" evidence="7">
    <location>
        <begin position="77"/>
        <end position="143"/>
    </location>
</feature>
<keyword evidence="3 4" id="KW-0687">Ribonucleoprotein</keyword>
<feature type="compositionally biased region" description="Basic residues" evidence="6">
    <location>
        <begin position="9"/>
        <end position="20"/>
    </location>
</feature>
<protein>
    <recommendedName>
        <fullName evidence="4">Large ribosomal subunit protein uL15</fullName>
    </recommendedName>
</protein>
<dbReference type="PROSITE" id="PS00475">
    <property type="entry name" value="RIBOSOMAL_L15"/>
    <property type="match status" value="1"/>
</dbReference>
<dbReference type="InterPro" id="IPR036227">
    <property type="entry name" value="Ribosomal_uL15/eL18_sf"/>
</dbReference>
<dbReference type="InterPro" id="IPR001196">
    <property type="entry name" value="Ribosomal_uL15_CS"/>
</dbReference>
<comment type="function">
    <text evidence="4">Binds to the 23S rRNA.</text>
</comment>
<dbReference type="AlphaFoldDB" id="A0A7C6EHB7"/>